<dbReference type="STRING" id="614.XJ20_14135"/>
<organism evidence="1 2">
    <name type="scientific">Serratia liquefaciens</name>
    <dbReference type="NCBI Taxonomy" id="614"/>
    <lineage>
        <taxon>Bacteria</taxon>
        <taxon>Pseudomonadati</taxon>
        <taxon>Pseudomonadota</taxon>
        <taxon>Gammaproteobacteria</taxon>
        <taxon>Enterobacterales</taxon>
        <taxon>Yersiniaceae</taxon>
        <taxon>Serratia</taxon>
    </lineage>
</organism>
<evidence type="ECO:0000313" key="1">
    <source>
        <dbReference type="EMBL" id="QDL32646.1"/>
    </source>
</evidence>
<sequence>MTEPTKVMLDTPIQRGKTEITEITLTKPQSGALRGVKLADLLEMDYSAVATVLPRVSTPSLTPQEISEMDPADFTQLAGGIVSFLLPKSALESRPV</sequence>
<gene>
    <name evidence="1" type="ORF">EGO53_12960</name>
</gene>
<evidence type="ECO:0000313" key="2">
    <source>
        <dbReference type="Proteomes" id="UP000317572"/>
    </source>
</evidence>
<reference evidence="1 2" key="1">
    <citation type="submission" date="2018-11" db="EMBL/GenBank/DDBJ databases">
        <title>The first complete genome of Serratia liquefaciens isolated from metalophyte plant revel distinctness adaptive mechanisms in an extreme habitat.</title>
        <authorList>
            <person name="Caneschi W.L."/>
            <person name="Sanchez A.B."/>
            <person name="Felestrino E.B."/>
            <person name="Assis R.A.B."/>
            <person name="Lemes C.G.C."/>
            <person name="Cordeiro I.F."/>
            <person name="Fonseca N.P."/>
            <person name="Villa M."/>
            <person name="Vieira I.T."/>
            <person name="Moraes L.A."/>
            <person name="Kamino L.H.Y."/>
            <person name="do Carmo F."/>
            <person name="Garcia C.M."/>
            <person name="Almeida N.F."/>
            <person name="Silva R.S."/>
            <person name="Ferro J.A."/>
            <person name="Ferro M.I.T."/>
            <person name="Varani A.M."/>
            <person name="Ferreira R.M."/>
            <person name="dos Santos V.L."/>
            <person name="Silva U.C."/>
            <person name="Setubal J.C."/>
            <person name="Moreira L.M."/>
        </authorList>
    </citation>
    <scope>NUCLEOTIDE SEQUENCE [LARGE SCALE GENOMIC DNA]</scope>
    <source>
        <strain evidence="1 2">FG3</strain>
    </source>
</reference>
<dbReference type="EMBL" id="CP033893">
    <property type="protein sequence ID" value="QDL32646.1"/>
    <property type="molecule type" value="Genomic_DNA"/>
</dbReference>
<dbReference type="Pfam" id="PF10109">
    <property type="entry name" value="Phage_TAC_7"/>
    <property type="match status" value="1"/>
</dbReference>
<dbReference type="AlphaFoldDB" id="A0A515CWW1"/>
<accession>A0A515CWW1</accession>
<dbReference type="Proteomes" id="UP000317572">
    <property type="component" value="Chromosome"/>
</dbReference>
<name>A0A515CWW1_SERLI</name>
<proteinExistence type="predicted"/>
<dbReference type="InterPro" id="IPR019289">
    <property type="entry name" value="Phage_tail_E/E"/>
</dbReference>
<dbReference type="RefSeq" id="WP_089187090.1">
    <property type="nucleotide sequence ID" value="NZ_CAMKJK010000001.1"/>
</dbReference>
<protein>
    <submittedName>
        <fullName evidence="1">Phage tail assembly protein</fullName>
    </submittedName>
</protein>